<feature type="compositionally biased region" description="Low complexity" evidence="2">
    <location>
        <begin position="846"/>
        <end position="858"/>
    </location>
</feature>
<feature type="region of interest" description="Disordered" evidence="2">
    <location>
        <begin position="1206"/>
        <end position="1252"/>
    </location>
</feature>
<dbReference type="Gene3D" id="2.30.42.10">
    <property type="match status" value="4"/>
</dbReference>
<feature type="domain" description="PDZ" evidence="3">
    <location>
        <begin position="730"/>
        <end position="807"/>
    </location>
</feature>
<feature type="region of interest" description="Disordered" evidence="2">
    <location>
        <begin position="1791"/>
        <end position="1834"/>
    </location>
</feature>
<feature type="compositionally biased region" description="Basic and acidic residues" evidence="2">
    <location>
        <begin position="891"/>
        <end position="915"/>
    </location>
</feature>
<feature type="compositionally biased region" description="Basic and acidic residues" evidence="2">
    <location>
        <begin position="1510"/>
        <end position="1549"/>
    </location>
</feature>
<protein>
    <recommendedName>
        <fullName evidence="3">PDZ domain-containing protein</fullName>
    </recommendedName>
</protein>
<dbReference type="PANTHER" id="PTHR46360:SF1">
    <property type="entry name" value="DISKS LARGE HOMOLOG 5"/>
    <property type="match status" value="1"/>
</dbReference>
<gene>
    <name evidence="4" type="ORF">KUTeg_003954</name>
</gene>
<keyword evidence="5" id="KW-1185">Reference proteome</keyword>
<feature type="region of interest" description="Disordered" evidence="2">
    <location>
        <begin position="841"/>
        <end position="1165"/>
    </location>
</feature>
<feature type="compositionally biased region" description="Low complexity" evidence="2">
    <location>
        <begin position="1315"/>
        <end position="1326"/>
    </location>
</feature>
<feature type="region of interest" description="Disordered" evidence="2">
    <location>
        <begin position="1264"/>
        <end position="1354"/>
    </location>
</feature>
<feature type="compositionally biased region" description="Low complexity" evidence="2">
    <location>
        <begin position="1266"/>
        <end position="1278"/>
    </location>
</feature>
<sequence length="1964" mass="223321">MNKFGHSTLPAKSKCPGQLRKYGFTIGLHSSGHPNHQTTTGSPSNYVMYWLSLKSRSQELEGPKTYTRIIPSYEYDYTVGSSKDGIHQKLRSDLHKSRRSTMNGENRHGDRERHRDYDWLKSQCEQAMSELQSLKHQQADTVKRYEQALKDSDIFRNNYKTALDQLQQSKNQVDVLKSQIGEMINEKKRLEQEVLNLQALREEDKQELADMRKQQRDVINESGSSEVINKMYDSALDKYEAIKKEYDELREKYADLMLKHDENETKSDFLRDETVKLRKQCESLILERDSANTEKNALKQQCTAAIRNWDQVLHERNELKENLAKVTSQRDEAMKESNLILAAQLQTQKQVEKAIKERDAAVKEYRLVMSERASVHTEFDNLQDSFNETLRKLENTEKEKKGVLDEVETIRHELSAAQQERDKALKEISDIRERCNDMMSKNEELQNQRDIYHKDYEMVTQERDIARKERHEAIKDRDRILRDTYERERTQKEKAEEMDQVSKETESLKRYIDKLKQELNDALMEAENAKKSRDWADEERNKIVQERDSIRTLCDSLRHQRDRAVSDKAQALRDYDELKKQKTQAQKQLKDLGEKYENIVEKEARKKQLNGVGHNHSRDSAIDADLQEWETELQEIEIGGLNPDNLGFELVGGKDDPQMPNDNSIYVGHVTKGSDADGRLKINDIVLQINNMDVTNIDKRTVLQSLKNSHGRVTMLVKRRRCTTPRTWQPLQLNVSLGKDVGICIDQGLFISRINPGSTVAKEGMLITGDRIISVNGKSVEGLSAKELMKMLEDCNDPVQLDVWRQTSFSSSAGSSPTPIIQLPSQCDILPLKQSVWGDTTVTSDSGKSSMKMKSSGSQTDSLDSPGPTPRHKKEKRYSEGSDHKSRHSGHMLDRAREKVEKFLGRHKSQERSESEEYSLSKIDAESPSDYDTENGMEEANFHVPRMENPFTNHQKSSRRKRELEADSNGTWPKCYRGIMPSSENGTVGPQPQRKGYDRASLMPQTFTPLHHPKTPPVPPERTEASIKAVRHSPQSSDGTIKYIHSPQSSDSTIKYSSHSPINSPKTNVKSMNYCQNSNKQNNFSFQQDINLPTSPEMTRRRRPSDNNSRNIRSMNTNHREFPSRDDSDWQMNRSRNRSKQTSERDKRGHNHASYIKPSHTHPPNDLPLIKPTHFEPYNSLPPPRWSGDSSAFDYPPNTHGAWSTPFTSKPFSSSTTSSMSGQRNSIQSTTPTYPISPTFSSPRGSFPDYNDFDNQRHPSYEWWCSSPSPSQRSSTPSDQLFYPYSSHAKGPPPHPEFDPAVSRKPAHDRIHIPSNSAASSTKSGSVEVVPTRGSPGSPLFHDPDTSFDSFNRRREPLDGETRKIIIEKTSAKVGFSIEGGRAGGIFVSGVNENSQAKEAGLVIGDQLLEICGINMRTASKEQAAHILQQCGNNLSLLVQFNPEEYNNSSGGSSDSSPAGSPDPDYKKKSHSSKATRTPSQREVVRSPSQREVARTPSQREVSRTPSQREVARTPSHKEVTRSPSHKEVTRSPSHKEVARSSSHKEVKKSPSQRSSRVNTNVITPDLQCEAPRYVTLKKKSPSTNLGVIIVGGNAVGIFVHEVQPNSIAFGHNGLHCGDRILEYNGVDFNNVTAEQATIELNKPCPSVRMRVQYNPSSKFYLTNGNHQSESVSITIHLVNSVTKKKNQQQKNQETKIISVNDIDNIGYTQISKRPGDAFYIRAHFDRQSENEGDLGFRRNDILFVEDTMYEGKAGHWYACLVDDDGHKLKSGTIPSRDRLEDDITLKRSHSESLSLPDTDDVKGSTRRGSGSARRSFFRRKHGRNNSRDSREFTSFSEASLSSESVPILDDMSMAYTRVERMEYKKIRPVILLAPLADALINKLASESPNKYHSCDLTIMQTSAQVMEQGLSDGSYIDYSFHDDHYVCVRVTTIRETCDQLKKAHEPTFDVNCKQRHYMKFLSI</sequence>
<organism evidence="4 5">
    <name type="scientific">Tegillarca granosa</name>
    <name type="common">Malaysian cockle</name>
    <name type="synonym">Anadara granosa</name>
    <dbReference type="NCBI Taxonomy" id="220873"/>
    <lineage>
        <taxon>Eukaryota</taxon>
        <taxon>Metazoa</taxon>
        <taxon>Spiralia</taxon>
        <taxon>Lophotrochozoa</taxon>
        <taxon>Mollusca</taxon>
        <taxon>Bivalvia</taxon>
        <taxon>Autobranchia</taxon>
        <taxon>Pteriomorphia</taxon>
        <taxon>Arcoida</taxon>
        <taxon>Arcoidea</taxon>
        <taxon>Arcidae</taxon>
        <taxon>Tegillarca</taxon>
    </lineage>
</organism>
<feature type="compositionally biased region" description="Basic residues" evidence="2">
    <location>
        <begin position="1816"/>
        <end position="1825"/>
    </location>
</feature>
<dbReference type="InterPro" id="IPR053004">
    <property type="entry name" value="MAGUK_Signaling_Regulators"/>
</dbReference>
<dbReference type="Gene3D" id="3.40.50.300">
    <property type="entry name" value="P-loop containing nucleotide triphosphate hydrolases"/>
    <property type="match status" value="1"/>
</dbReference>
<feature type="domain" description="PDZ" evidence="3">
    <location>
        <begin position="1364"/>
        <end position="1443"/>
    </location>
</feature>
<feature type="coiled-coil region" evidence="1">
    <location>
        <begin position="117"/>
        <end position="336"/>
    </location>
</feature>
<dbReference type="InterPro" id="IPR036028">
    <property type="entry name" value="SH3-like_dom_sf"/>
</dbReference>
<dbReference type="InterPro" id="IPR027417">
    <property type="entry name" value="P-loop_NTPase"/>
</dbReference>
<dbReference type="Gene3D" id="2.30.30.40">
    <property type="entry name" value="SH3 Domains"/>
    <property type="match status" value="1"/>
</dbReference>
<evidence type="ECO:0000256" key="2">
    <source>
        <dbReference type="SAM" id="MobiDB-lite"/>
    </source>
</evidence>
<feature type="compositionally biased region" description="Basic and acidic residues" evidence="2">
    <location>
        <begin position="105"/>
        <end position="114"/>
    </location>
</feature>
<keyword evidence="1" id="KW-0175">Coiled coil</keyword>
<evidence type="ECO:0000313" key="5">
    <source>
        <dbReference type="Proteomes" id="UP001217089"/>
    </source>
</evidence>
<feature type="compositionally biased region" description="Low complexity" evidence="2">
    <location>
        <begin position="1076"/>
        <end position="1088"/>
    </location>
</feature>
<evidence type="ECO:0000259" key="3">
    <source>
        <dbReference type="PROSITE" id="PS50106"/>
    </source>
</evidence>
<feature type="domain" description="PDZ" evidence="3">
    <location>
        <begin position="630"/>
        <end position="721"/>
    </location>
</feature>
<proteinExistence type="predicted"/>
<feature type="coiled-coil region" evidence="1">
    <location>
        <begin position="498"/>
        <end position="532"/>
    </location>
</feature>
<dbReference type="Pfam" id="PF00595">
    <property type="entry name" value="PDZ"/>
    <property type="match status" value="4"/>
</dbReference>
<feature type="region of interest" description="Disordered" evidence="2">
    <location>
        <begin position="1446"/>
        <end position="1564"/>
    </location>
</feature>
<dbReference type="EMBL" id="JARBDR010000214">
    <property type="protein sequence ID" value="KAJ8318863.1"/>
    <property type="molecule type" value="Genomic_DNA"/>
</dbReference>
<feature type="compositionally biased region" description="Acidic residues" evidence="2">
    <location>
        <begin position="927"/>
        <end position="937"/>
    </location>
</feature>
<reference evidence="4 5" key="1">
    <citation type="submission" date="2022-12" db="EMBL/GenBank/DDBJ databases">
        <title>Chromosome-level genome of Tegillarca granosa.</title>
        <authorList>
            <person name="Kim J."/>
        </authorList>
    </citation>
    <scope>NUCLEOTIDE SEQUENCE [LARGE SCALE GENOMIC DNA]</scope>
    <source>
        <strain evidence="4">Teg-2019</strain>
        <tissue evidence="4">Adductor muscle</tissue>
    </source>
</reference>
<name>A0ABQ9FNN4_TEGGR</name>
<dbReference type="Proteomes" id="UP001217089">
    <property type="component" value="Unassembled WGS sequence"/>
</dbReference>
<feature type="compositionally biased region" description="Polar residues" evidence="2">
    <location>
        <begin position="1222"/>
        <end position="1244"/>
    </location>
</feature>
<dbReference type="SUPFAM" id="SSF50156">
    <property type="entry name" value="PDZ domain-like"/>
    <property type="match status" value="4"/>
</dbReference>
<comment type="caution">
    <text evidence="4">The sequence shown here is derived from an EMBL/GenBank/DDBJ whole genome shotgun (WGS) entry which is preliminary data.</text>
</comment>
<feature type="compositionally biased region" description="Basic and acidic residues" evidence="2">
    <location>
        <begin position="1118"/>
        <end position="1128"/>
    </location>
</feature>
<dbReference type="SUPFAM" id="SSF50044">
    <property type="entry name" value="SH3-domain"/>
    <property type="match status" value="1"/>
</dbReference>
<dbReference type="PROSITE" id="PS50106">
    <property type="entry name" value="PDZ"/>
    <property type="match status" value="4"/>
</dbReference>
<dbReference type="PANTHER" id="PTHR46360">
    <property type="entry name" value="DISKS LARGE HOMOLOG 5"/>
    <property type="match status" value="1"/>
</dbReference>
<feature type="compositionally biased region" description="Polar residues" evidence="2">
    <location>
        <begin position="1496"/>
        <end position="1508"/>
    </location>
</feature>
<feature type="domain" description="PDZ" evidence="3">
    <location>
        <begin position="1574"/>
        <end position="1656"/>
    </location>
</feature>
<evidence type="ECO:0000313" key="4">
    <source>
        <dbReference type="EMBL" id="KAJ8318863.1"/>
    </source>
</evidence>
<feature type="compositionally biased region" description="Low complexity" evidence="2">
    <location>
        <begin position="1206"/>
        <end position="1221"/>
    </location>
</feature>
<evidence type="ECO:0000256" key="1">
    <source>
        <dbReference type="SAM" id="Coils"/>
    </source>
</evidence>
<feature type="compositionally biased region" description="Polar residues" evidence="2">
    <location>
        <begin position="1046"/>
        <end position="1075"/>
    </location>
</feature>
<feature type="compositionally biased region" description="Polar residues" evidence="2">
    <location>
        <begin position="1550"/>
        <end position="1563"/>
    </location>
</feature>
<feature type="coiled-coil region" evidence="1">
    <location>
        <begin position="379"/>
        <end position="462"/>
    </location>
</feature>
<feature type="coiled-coil region" evidence="1">
    <location>
        <begin position="561"/>
        <end position="602"/>
    </location>
</feature>
<dbReference type="SMART" id="SM00228">
    <property type="entry name" value="PDZ"/>
    <property type="match status" value="4"/>
</dbReference>
<dbReference type="InterPro" id="IPR036034">
    <property type="entry name" value="PDZ_sf"/>
</dbReference>
<accession>A0ABQ9FNN4</accession>
<feature type="region of interest" description="Disordered" evidence="2">
    <location>
        <begin position="92"/>
        <end position="114"/>
    </location>
</feature>
<dbReference type="InterPro" id="IPR001478">
    <property type="entry name" value="PDZ"/>
</dbReference>
<feature type="compositionally biased region" description="Low complexity" evidence="2">
    <location>
        <begin position="1449"/>
        <end position="1463"/>
    </location>
</feature>